<gene>
    <name evidence="2" type="ORF">NCTC12965_04500</name>
</gene>
<reference evidence="2" key="1">
    <citation type="submission" date="2019-05" db="EMBL/GenBank/DDBJ databases">
        <authorList>
            <consortium name="Pathogen Informatics"/>
        </authorList>
    </citation>
    <scope>NUCLEOTIDE SEQUENCE [LARGE SCALE GENOMIC DNA]</scope>
    <source>
        <strain evidence="2">NCTC12965</strain>
    </source>
</reference>
<protein>
    <submittedName>
        <fullName evidence="2">Uncharacterized protein</fullName>
    </submittedName>
</protein>
<dbReference type="AlphaFoldDB" id="A0A4U9VBH8"/>
<keyword evidence="1" id="KW-1133">Transmembrane helix</keyword>
<keyword evidence="1" id="KW-0472">Membrane</keyword>
<sequence>MRITRRLNIASNFYGQFAIVFPLLAGGTTLFLRCDPDGRADADLLRVWQVCKDRCRGLSTRLPIWLPGKLR</sequence>
<organism evidence="2">
    <name type="scientific">Serratia fonticola</name>
    <dbReference type="NCBI Taxonomy" id="47917"/>
    <lineage>
        <taxon>Bacteria</taxon>
        <taxon>Pseudomonadati</taxon>
        <taxon>Pseudomonadota</taxon>
        <taxon>Gammaproteobacteria</taxon>
        <taxon>Enterobacterales</taxon>
        <taxon>Yersiniaceae</taxon>
        <taxon>Serratia</taxon>
    </lineage>
</organism>
<name>A0A4U9VBH8_SERFO</name>
<keyword evidence="1" id="KW-0812">Transmembrane</keyword>
<accession>A0A4U9VBH8</accession>
<evidence type="ECO:0000313" key="2">
    <source>
        <dbReference type="EMBL" id="VTR40444.1"/>
    </source>
</evidence>
<evidence type="ECO:0000256" key="1">
    <source>
        <dbReference type="SAM" id="Phobius"/>
    </source>
</evidence>
<dbReference type="EMBL" id="CABEEZ010000097">
    <property type="protein sequence ID" value="VTR40444.1"/>
    <property type="molecule type" value="Genomic_DNA"/>
</dbReference>
<feature type="transmembrane region" description="Helical" evidence="1">
    <location>
        <begin position="12"/>
        <end position="32"/>
    </location>
</feature>
<proteinExistence type="predicted"/>